<feature type="region of interest" description="Disordered" evidence="1">
    <location>
        <begin position="597"/>
        <end position="620"/>
    </location>
</feature>
<evidence type="ECO:0000313" key="2">
    <source>
        <dbReference type="EMBL" id="KAK7470134.1"/>
    </source>
</evidence>
<feature type="compositionally biased region" description="Basic residues" evidence="1">
    <location>
        <begin position="670"/>
        <end position="688"/>
    </location>
</feature>
<feature type="compositionally biased region" description="Low complexity" evidence="1">
    <location>
        <begin position="313"/>
        <end position="356"/>
    </location>
</feature>
<feature type="region of interest" description="Disordered" evidence="1">
    <location>
        <begin position="280"/>
        <end position="575"/>
    </location>
</feature>
<feature type="compositionally biased region" description="Low complexity" evidence="1">
    <location>
        <begin position="365"/>
        <end position="403"/>
    </location>
</feature>
<feature type="compositionally biased region" description="Polar residues" evidence="1">
    <location>
        <begin position="201"/>
        <end position="215"/>
    </location>
</feature>
<feature type="region of interest" description="Disordered" evidence="1">
    <location>
        <begin position="654"/>
        <end position="699"/>
    </location>
</feature>
<evidence type="ECO:0000313" key="3">
    <source>
        <dbReference type="Proteomes" id="UP001498398"/>
    </source>
</evidence>
<feature type="compositionally biased region" description="Basic and acidic residues" evidence="1">
    <location>
        <begin position="191"/>
        <end position="200"/>
    </location>
</feature>
<feature type="compositionally biased region" description="Acidic residues" evidence="1">
    <location>
        <begin position="56"/>
        <end position="70"/>
    </location>
</feature>
<keyword evidence="3" id="KW-1185">Reference proteome</keyword>
<evidence type="ECO:0000256" key="1">
    <source>
        <dbReference type="SAM" id="MobiDB-lite"/>
    </source>
</evidence>
<feature type="compositionally biased region" description="Polar residues" evidence="1">
    <location>
        <begin position="469"/>
        <end position="481"/>
    </location>
</feature>
<feature type="compositionally biased region" description="Basic and acidic residues" evidence="1">
    <location>
        <begin position="222"/>
        <end position="241"/>
    </location>
</feature>
<feature type="compositionally biased region" description="Polar residues" evidence="1">
    <location>
        <begin position="302"/>
        <end position="312"/>
    </location>
</feature>
<protein>
    <submittedName>
        <fullName evidence="2">Uncharacterized protein</fullName>
    </submittedName>
</protein>
<feature type="compositionally biased region" description="Pro residues" evidence="1">
    <location>
        <begin position="440"/>
        <end position="456"/>
    </location>
</feature>
<feature type="compositionally biased region" description="Low complexity" evidence="1">
    <location>
        <begin position="280"/>
        <end position="293"/>
    </location>
</feature>
<gene>
    <name evidence="2" type="ORF">VKT23_001573</name>
</gene>
<sequence>MKPFPASPRRQTHRKRISALRLSSDTTATLPEYIATGGWSRSDQETPSDLPPDYPDSAEEADEDTDDENEEDRRSPYVPQLTGLHSPRSARPKRHRRKPSSPSSSDLYLDSLLERSVHALEMSNALLQSSMSTQNTLSNVFSAGSPPDSTLEASAQGLIRNNKDMHEVWADDLAEISRDVERLFGDNSSEEQIRSRKNSKEGSISSSVPTLTSPLRQHRRRPSLDLRSTSDKPQLRYDRQNRGQLVARPPRALTQYVVADTNGQFDNGIVLPSTLGLRSASSHHAAPSSPIIIDKPPEPSTRAYNMLSSFVARSNSSGRSSRRGSNNSSTVERPSSSSRRQSKQNSPERSTTSRSSSRTRRHKPSSPYSHAGPSGSSSSSSLTITSSSYTASSNSTSHSQSLPHIQRPMTPPQEESSSSSDSYSAKQTISALRKILIEQSPPPPPPPAVVKRPPPSLMRIKTAPPAEAGTSTATASISRLFTKSTHTSSTRPPSPPRISSMKGKGRSTPSHSRGGSVSAPVSLGGSGVTTPSENGFLEVTTTLGVPSTSTSASAPPSIPSSAVPTESKFSISGLPTPSSLASFSDMFGAVSAKLTLGNHSVDGSRPSSPGSGMSTPKRISFVEPLDGTIKARGKGKGKGKSRATLIGSIIGVGSREEEHSTNGSGGGSIAKRRRRRKNSGSLRNKSRRQGSGDSKDDKESWWMGWLMGAAASGGYGGTAGAGSTMRPESRTGWGGHSRSGSGGYSSGLDDWTI</sequence>
<feature type="compositionally biased region" description="Gly residues" evidence="1">
    <location>
        <begin position="732"/>
        <end position="745"/>
    </location>
</feature>
<feature type="region of interest" description="Disordered" evidence="1">
    <location>
        <begin position="713"/>
        <end position="753"/>
    </location>
</feature>
<feature type="compositionally biased region" description="Basic residues" evidence="1">
    <location>
        <begin position="88"/>
        <end position="99"/>
    </location>
</feature>
<feature type="region of interest" description="Disordered" evidence="1">
    <location>
        <begin position="187"/>
        <end position="248"/>
    </location>
</feature>
<comment type="caution">
    <text evidence="2">The sequence shown here is derived from an EMBL/GenBank/DDBJ whole genome shotgun (WGS) entry which is preliminary data.</text>
</comment>
<feature type="compositionally biased region" description="Polar residues" evidence="1">
    <location>
        <begin position="528"/>
        <end position="545"/>
    </location>
</feature>
<organism evidence="2 3">
    <name type="scientific">Marasmiellus scandens</name>
    <dbReference type="NCBI Taxonomy" id="2682957"/>
    <lineage>
        <taxon>Eukaryota</taxon>
        <taxon>Fungi</taxon>
        <taxon>Dikarya</taxon>
        <taxon>Basidiomycota</taxon>
        <taxon>Agaricomycotina</taxon>
        <taxon>Agaricomycetes</taxon>
        <taxon>Agaricomycetidae</taxon>
        <taxon>Agaricales</taxon>
        <taxon>Marasmiineae</taxon>
        <taxon>Omphalotaceae</taxon>
        <taxon>Marasmiellus</taxon>
    </lineage>
</organism>
<feature type="region of interest" description="Disordered" evidence="1">
    <location>
        <begin position="1"/>
        <end position="108"/>
    </location>
</feature>
<feature type="compositionally biased region" description="Low complexity" evidence="1">
    <location>
        <begin position="546"/>
        <end position="565"/>
    </location>
</feature>
<feature type="compositionally biased region" description="Low complexity" evidence="1">
    <location>
        <begin position="600"/>
        <end position="616"/>
    </location>
</feature>
<accession>A0ABR1K255</accession>
<dbReference type="EMBL" id="JBANRG010000002">
    <property type="protein sequence ID" value="KAK7470134.1"/>
    <property type="molecule type" value="Genomic_DNA"/>
</dbReference>
<feature type="compositionally biased region" description="Low complexity" evidence="1">
    <location>
        <begin position="482"/>
        <end position="491"/>
    </location>
</feature>
<proteinExistence type="predicted"/>
<dbReference type="Proteomes" id="UP001498398">
    <property type="component" value="Unassembled WGS sequence"/>
</dbReference>
<reference evidence="2 3" key="1">
    <citation type="submission" date="2024-01" db="EMBL/GenBank/DDBJ databases">
        <title>A draft genome for the cacao thread blight pathogen Marasmiellus scandens.</title>
        <authorList>
            <person name="Baruah I.K."/>
            <person name="Leung J."/>
            <person name="Bukari Y."/>
            <person name="Amoako-Attah I."/>
            <person name="Meinhardt L.W."/>
            <person name="Bailey B.A."/>
            <person name="Cohen S.P."/>
        </authorList>
    </citation>
    <scope>NUCLEOTIDE SEQUENCE [LARGE SCALE GENOMIC DNA]</scope>
    <source>
        <strain evidence="2 3">GH-19</strain>
    </source>
</reference>
<name>A0ABR1K255_9AGAR</name>